<evidence type="ECO:0000313" key="2">
    <source>
        <dbReference type="Proteomes" id="UP000250088"/>
    </source>
</evidence>
<dbReference type="OrthoDB" id="270718at2157"/>
<sequence length="126" mass="13888">MPTDQHPLPREALPPGWGPAECGDCRFVYHYRQPPIELVADRTGARCHPSLGLDCCWELRCRCAVDDRSLSHVIGHVSNRFAAADGLLECMRRIHETVDEASDPLYVLSVVNDVSLSDAVPNGPVP</sequence>
<name>A0A2Z2HSP9_9EURY</name>
<gene>
    <name evidence="1" type="ORF">B1756_08550</name>
</gene>
<dbReference type="RefSeq" id="WP_086888161.1">
    <property type="nucleotide sequence ID" value="NZ_CP019893.1"/>
</dbReference>
<reference evidence="2" key="1">
    <citation type="submission" date="2017-02" db="EMBL/GenBank/DDBJ databases">
        <title>Natronthermophilus aegyptiacus gen. nov.,sp. nov., an aerobic, extremely halophilic alkalithermophilic archaeon isolated from the athalassohaline Wadi An Natrun, Egypt.</title>
        <authorList>
            <person name="Zhao B."/>
        </authorList>
    </citation>
    <scope>NUCLEOTIDE SEQUENCE [LARGE SCALE GENOMIC DNA]</scope>
    <source>
        <strain evidence="2">JW/NM-HA 15</strain>
    </source>
</reference>
<accession>A0A2Z2HSP9</accession>
<dbReference type="KEGG" id="naj:B1756_08550"/>
<organism evidence="1 2">
    <name type="scientific">Natrarchaeobaculum aegyptiacum</name>
    <dbReference type="NCBI Taxonomy" id="745377"/>
    <lineage>
        <taxon>Archaea</taxon>
        <taxon>Methanobacteriati</taxon>
        <taxon>Methanobacteriota</taxon>
        <taxon>Stenosarchaea group</taxon>
        <taxon>Halobacteria</taxon>
        <taxon>Halobacteriales</taxon>
        <taxon>Natrialbaceae</taxon>
        <taxon>Natrarchaeobaculum</taxon>
    </lineage>
</organism>
<proteinExistence type="predicted"/>
<protein>
    <submittedName>
        <fullName evidence="1">Uncharacterized protein</fullName>
    </submittedName>
</protein>
<dbReference type="GeneID" id="32894124"/>
<dbReference type="EMBL" id="CP019893">
    <property type="protein sequence ID" value="ARS89783.1"/>
    <property type="molecule type" value="Genomic_DNA"/>
</dbReference>
<keyword evidence="2" id="KW-1185">Reference proteome</keyword>
<dbReference type="AlphaFoldDB" id="A0A2Z2HSP9"/>
<evidence type="ECO:0000313" key="1">
    <source>
        <dbReference type="EMBL" id="ARS89783.1"/>
    </source>
</evidence>
<dbReference type="Proteomes" id="UP000250088">
    <property type="component" value="Chromosome"/>
</dbReference>